<dbReference type="GeneID" id="30177732"/>
<evidence type="ECO:0000256" key="8">
    <source>
        <dbReference type="SAM" id="MobiDB-lite"/>
    </source>
</evidence>
<feature type="compositionally biased region" description="Polar residues" evidence="8">
    <location>
        <begin position="119"/>
        <end position="136"/>
    </location>
</feature>
<feature type="region of interest" description="Disordered" evidence="8">
    <location>
        <begin position="1"/>
        <end position="31"/>
    </location>
</feature>
<reference evidence="10 11" key="1">
    <citation type="journal article" date="2016" name="Proc. Natl. Acad. Sci. U.S.A.">
        <title>Comparative genomics of biotechnologically important yeasts.</title>
        <authorList>
            <person name="Riley R."/>
            <person name="Haridas S."/>
            <person name="Wolfe K.H."/>
            <person name="Lopes M.R."/>
            <person name="Hittinger C.T."/>
            <person name="Goeker M."/>
            <person name="Salamov A.A."/>
            <person name="Wisecaver J.H."/>
            <person name="Long T.M."/>
            <person name="Calvey C.H."/>
            <person name="Aerts A.L."/>
            <person name="Barry K.W."/>
            <person name="Choi C."/>
            <person name="Clum A."/>
            <person name="Coughlan A.Y."/>
            <person name="Deshpande S."/>
            <person name="Douglass A.P."/>
            <person name="Hanson S.J."/>
            <person name="Klenk H.-P."/>
            <person name="LaButti K.M."/>
            <person name="Lapidus A."/>
            <person name="Lindquist E.A."/>
            <person name="Lipzen A.M."/>
            <person name="Meier-Kolthoff J.P."/>
            <person name="Ohm R.A."/>
            <person name="Otillar R.P."/>
            <person name="Pangilinan J.L."/>
            <person name="Peng Y."/>
            <person name="Rokas A."/>
            <person name="Rosa C.A."/>
            <person name="Scheuner C."/>
            <person name="Sibirny A.A."/>
            <person name="Slot J.C."/>
            <person name="Stielow J.B."/>
            <person name="Sun H."/>
            <person name="Kurtzman C.P."/>
            <person name="Blackwell M."/>
            <person name="Grigoriev I.V."/>
            <person name="Jeffries T.W."/>
        </authorList>
    </citation>
    <scope>NUCLEOTIDE SEQUENCE [LARGE SCALE GENOMIC DNA]</scope>
    <source>
        <strain evidence="10 11">NRRL Y-2026</strain>
    </source>
</reference>
<feature type="region of interest" description="Disordered" evidence="8">
    <location>
        <begin position="576"/>
        <end position="623"/>
    </location>
</feature>
<dbReference type="PROSITE" id="PS50102">
    <property type="entry name" value="RRM"/>
    <property type="match status" value="1"/>
</dbReference>
<dbReference type="InterPro" id="IPR050374">
    <property type="entry name" value="RRT5_SRSF_SR"/>
</dbReference>
<evidence type="ECO:0000256" key="5">
    <source>
        <dbReference type="ARBA" id="ARBA00055199"/>
    </source>
</evidence>
<dbReference type="AlphaFoldDB" id="A0A1E3NQ20"/>
<dbReference type="RefSeq" id="XP_019019294.1">
    <property type="nucleotide sequence ID" value="XM_019161045.1"/>
</dbReference>
<feature type="compositionally biased region" description="Polar residues" evidence="8">
    <location>
        <begin position="178"/>
        <end position="206"/>
    </location>
</feature>
<dbReference type="SUPFAM" id="SSF54928">
    <property type="entry name" value="RNA-binding domain, RBD"/>
    <property type="match status" value="1"/>
</dbReference>
<evidence type="ECO:0000256" key="1">
    <source>
        <dbReference type="ARBA" id="ARBA00004496"/>
    </source>
</evidence>
<dbReference type="CDD" id="cd12253">
    <property type="entry name" value="RRM_PIN4_like"/>
    <property type="match status" value="1"/>
</dbReference>
<keyword evidence="11" id="KW-1185">Reference proteome</keyword>
<dbReference type="SMART" id="SM00360">
    <property type="entry name" value="RRM"/>
    <property type="match status" value="1"/>
</dbReference>
<dbReference type="InterPro" id="IPR034186">
    <property type="entry name" value="PIN4-like_RRM"/>
</dbReference>
<organism evidence="10 11">
    <name type="scientific">Pichia membranifaciens NRRL Y-2026</name>
    <dbReference type="NCBI Taxonomy" id="763406"/>
    <lineage>
        <taxon>Eukaryota</taxon>
        <taxon>Fungi</taxon>
        <taxon>Dikarya</taxon>
        <taxon>Ascomycota</taxon>
        <taxon>Saccharomycotina</taxon>
        <taxon>Pichiomycetes</taxon>
        <taxon>Pichiales</taxon>
        <taxon>Pichiaceae</taxon>
        <taxon>Pichia</taxon>
    </lineage>
</organism>
<comment type="function">
    <text evidence="5">Regulates global gene expression after oxidative stress. Interacts and stabilizes mRNAs and may regulate their transition between different cytoplasmic components after oxidative stress.</text>
</comment>
<protein>
    <recommendedName>
        <fullName evidence="9">RRM domain-containing protein</fullName>
    </recommendedName>
</protein>
<dbReference type="Gene3D" id="3.30.70.330">
    <property type="match status" value="1"/>
</dbReference>
<feature type="compositionally biased region" description="Low complexity" evidence="8">
    <location>
        <begin position="19"/>
        <end position="30"/>
    </location>
</feature>
<dbReference type="Proteomes" id="UP000094455">
    <property type="component" value="Unassembled WGS sequence"/>
</dbReference>
<feature type="compositionally biased region" description="Basic and acidic residues" evidence="8">
    <location>
        <begin position="148"/>
        <end position="159"/>
    </location>
</feature>
<proteinExistence type="predicted"/>
<dbReference type="InterPro" id="IPR000504">
    <property type="entry name" value="RRM_dom"/>
</dbReference>
<evidence type="ECO:0000256" key="3">
    <source>
        <dbReference type="ARBA" id="ARBA00022553"/>
    </source>
</evidence>
<name>A0A1E3NQ20_9ASCO</name>
<dbReference type="EMBL" id="KV454002">
    <property type="protein sequence ID" value="ODQ48181.1"/>
    <property type="molecule type" value="Genomic_DNA"/>
</dbReference>
<dbReference type="GO" id="GO:0071014">
    <property type="term" value="C:post-mRNA release spliceosomal complex"/>
    <property type="evidence" value="ECO:0007669"/>
    <property type="project" value="UniProtKB-ARBA"/>
</dbReference>
<feature type="region of interest" description="Disordered" evidence="8">
    <location>
        <begin position="119"/>
        <end position="159"/>
    </location>
</feature>
<dbReference type="GO" id="GO:0005737">
    <property type="term" value="C:cytoplasm"/>
    <property type="evidence" value="ECO:0007669"/>
    <property type="project" value="UniProtKB-SubCell"/>
</dbReference>
<evidence type="ECO:0000256" key="6">
    <source>
        <dbReference type="ARBA" id="ARBA00062407"/>
    </source>
</evidence>
<feature type="compositionally biased region" description="Low complexity" evidence="8">
    <location>
        <begin position="597"/>
        <end position="623"/>
    </location>
</feature>
<gene>
    <name evidence="10" type="ORF">PICMEDRAFT_15994</name>
</gene>
<evidence type="ECO:0000313" key="11">
    <source>
        <dbReference type="Proteomes" id="UP000094455"/>
    </source>
</evidence>
<dbReference type="PANTHER" id="PTHR23003:SF17">
    <property type="entry name" value="RNA-BINDING PROTEIN PIN4"/>
    <property type="match status" value="1"/>
</dbReference>
<keyword evidence="3" id="KW-0597">Phosphoprotein</keyword>
<dbReference type="InterPro" id="IPR012677">
    <property type="entry name" value="Nucleotide-bd_a/b_plait_sf"/>
</dbReference>
<dbReference type="OrthoDB" id="434258at2759"/>
<evidence type="ECO:0000256" key="2">
    <source>
        <dbReference type="ARBA" id="ARBA00022490"/>
    </source>
</evidence>
<evidence type="ECO:0000256" key="4">
    <source>
        <dbReference type="ARBA" id="ARBA00022884"/>
    </source>
</evidence>
<dbReference type="STRING" id="763406.A0A1E3NQ20"/>
<feature type="compositionally biased region" description="Low complexity" evidence="8">
    <location>
        <begin position="207"/>
        <end position="233"/>
    </location>
</feature>
<dbReference type="FunFam" id="3.30.70.330:FF:000183">
    <property type="entry name" value="R3H domain containing protein"/>
    <property type="match status" value="1"/>
</dbReference>
<keyword evidence="4 7" id="KW-0694">RNA-binding</keyword>
<keyword evidence="2" id="KW-0963">Cytoplasm</keyword>
<dbReference type="PANTHER" id="PTHR23003">
    <property type="entry name" value="RNA RECOGNITION MOTIF RRM DOMAIN CONTAINING PROTEIN"/>
    <property type="match status" value="1"/>
</dbReference>
<sequence length="910" mass="99045">MDTNNSAQDAKSDIDTSGRRASISSLSSTGYDSSFYASERQAAANASLTAIPPNTTGNSLLSSRVSQSRHFGTLTPVSGLNGSLLNQLQSSASASASVVQTLSNLSPVDTTAATAASNSIHTTLTNNTQDTNSGMQPHQGGPIAESSTHPHDHQARGDDGGLVKQAIVKHAADESNDLDVTSSTIDSGSQLKHGQPQSRPQPFPSLSQAQSPFSTQPPQQQQQQATAQLQQQTLTGSTNNSFNPNWLPQQQSNSLLNVTPWIEQQAQLSPNLNFHQYSSLNDLSSHSTGNDPASNFNSSLNPNAQNLATNLSLLASSSMLSSLNSNPINQLSQQQQLRQPQYMKLPNNISPPNNNETVMNTGSTYPSNYGNCSNYQSYPNYPNSNSSNITLHKATTGPTATNSASNNLNNNTSNNNINNNTTTTINTNTATNQNSANNSNNNSSNKPNIADDDELIPTAIVIKNIPFAIKREQLLNVMSKLNLPLPYAFNYHFDNGVFRGLAFANFNSIEETAMVVSMMNGREIDGRKLRVEYKKMLPLQERERIEREKKEKRCQLEEQHRSNSVTSLASLYSTVSAPPATPLNQNNLPNLVPPPSSATNANTSNTSNNNVNNNSSQNISDSNNQIDKGLVVIPPVDQLPTPPSELDFNNSEVLEIYTRLILFREEFKYTSLAELKFSSASLSTNSRNYITQLCKFLNLSEFSEDGVVIVKRPEVLDQRVQAQQLTGGNMNSANASLNFQPSLIRSHSHNVINTNPSLSLNTNRYRQQSPRTISQNPQYAFNNQQSSMGLPMSNMNMNMAMGMNVGSLQQLQQQSQQQTHQLHHSSSTASLNLLRNKGLTAPTTPNTSRQATFPANTGLTSLFNSQQPHGLANQGFNHPQITGGSNISMSTNKGMDELYNGMEYLNFDNA</sequence>
<dbReference type="Pfam" id="PF00076">
    <property type="entry name" value="RRM_1"/>
    <property type="match status" value="1"/>
</dbReference>
<dbReference type="GO" id="GO:0003729">
    <property type="term" value="F:mRNA binding"/>
    <property type="evidence" value="ECO:0007669"/>
    <property type="project" value="TreeGrafter"/>
</dbReference>
<feature type="region of interest" description="Disordered" evidence="8">
    <location>
        <begin position="173"/>
        <end position="250"/>
    </location>
</feature>
<dbReference type="InterPro" id="IPR035979">
    <property type="entry name" value="RBD_domain_sf"/>
</dbReference>
<feature type="region of interest" description="Disordered" evidence="8">
    <location>
        <begin position="808"/>
        <end position="828"/>
    </location>
</feature>
<feature type="compositionally biased region" description="Polar residues" evidence="8">
    <location>
        <begin position="234"/>
        <end position="250"/>
    </location>
</feature>
<feature type="compositionally biased region" description="Low complexity" evidence="8">
    <location>
        <begin position="399"/>
        <end position="445"/>
    </location>
</feature>
<comment type="subunit">
    <text evidence="6">Interacts with csx1.</text>
</comment>
<feature type="region of interest" description="Disordered" evidence="8">
    <location>
        <begin position="394"/>
        <end position="451"/>
    </location>
</feature>
<evidence type="ECO:0000256" key="7">
    <source>
        <dbReference type="PROSITE-ProRule" id="PRU00176"/>
    </source>
</evidence>
<feature type="domain" description="RRM" evidence="9">
    <location>
        <begin position="458"/>
        <end position="536"/>
    </location>
</feature>
<evidence type="ECO:0000313" key="10">
    <source>
        <dbReference type="EMBL" id="ODQ48181.1"/>
    </source>
</evidence>
<evidence type="ECO:0000259" key="9">
    <source>
        <dbReference type="PROSITE" id="PS50102"/>
    </source>
</evidence>
<comment type="subcellular location">
    <subcellularLocation>
        <location evidence="1">Cytoplasm</location>
    </subcellularLocation>
</comment>
<accession>A0A1E3NQ20</accession>